<organism evidence="1">
    <name type="scientific">Anguilla anguilla</name>
    <name type="common">European freshwater eel</name>
    <name type="synonym">Muraena anguilla</name>
    <dbReference type="NCBI Taxonomy" id="7936"/>
    <lineage>
        <taxon>Eukaryota</taxon>
        <taxon>Metazoa</taxon>
        <taxon>Chordata</taxon>
        <taxon>Craniata</taxon>
        <taxon>Vertebrata</taxon>
        <taxon>Euteleostomi</taxon>
        <taxon>Actinopterygii</taxon>
        <taxon>Neopterygii</taxon>
        <taxon>Teleostei</taxon>
        <taxon>Anguilliformes</taxon>
        <taxon>Anguillidae</taxon>
        <taxon>Anguilla</taxon>
    </lineage>
</organism>
<evidence type="ECO:0000313" key="1">
    <source>
        <dbReference type="EMBL" id="JAH45258.1"/>
    </source>
</evidence>
<proteinExistence type="predicted"/>
<protein>
    <submittedName>
        <fullName evidence="1">Uncharacterized protein</fullName>
    </submittedName>
</protein>
<accession>A0A0E9SXM1</accession>
<dbReference type="EMBL" id="GBXM01063319">
    <property type="protein sequence ID" value="JAH45258.1"/>
    <property type="molecule type" value="Transcribed_RNA"/>
</dbReference>
<sequence length="51" mass="5989">MFSTILADVQYKHHVSSIFFKVLHFMQIWKDLSQKLSVQYVIHSASFSDLS</sequence>
<reference evidence="1" key="2">
    <citation type="journal article" date="2015" name="Fish Shellfish Immunol.">
        <title>Early steps in the European eel (Anguilla anguilla)-Vibrio vulnificus interaction in the gills: Role of the RtxA13 toxin.</title>
        <authorList>
            <person name="Callol A."/>
            <person name="Pajuelo D."/>
            <person name="Ebbesson L."/>
            <person name="Teles M."/>
            <person name="MacKenzie S."/>
            <person name="Amaro C."/>
        </authorList>
    </citation>
    <scope>NUCLEOTIDE SEQUENCE</scope>
</reference>
<name>A0A0E9SXM1_ANGAN</name>
<dbReference type="AlphaFoldDB" id="A0A0E9SXM1"/>
<reference evidence="1" key="1">
    <citation type="submission" date="2014-11" db="EMBL/GenBank/DDBJ databases">
        <authorList>
            <person name="Amaro Gonzalez C."/>
        </authorList>
    </citation>
    <scope>NUCLEOTIDE SEQUENCE</scope>
</reference>